<dbReference type="Pfam" id="PF23733">
    <property type="entry name" value="GRXCR1-2_C"/>
    <property type="match status" value="1"/>
</dbReference>
<evidence type="ECO:0000313" key="2">
    <source>
        <dbReference type="EMBL" id="KAJ0983885.1"/>
    </source>
</evidence>
<keyword evidence="3" id="KW-1185">Reference proteome</keyword>
<dbReference type="PANTHER" id="PTHR45669:SF8">
    <property type="entry name" value="OS01G0829400 PROTEIN"/>
    <property type="match status" value="1"/>
</dbReference>
<dbReference type="EMBL" id="JAGGNH010000001">
    <property type="protein sequence ID" value="KAJ0983885.1"/>
    <property type="molecule type" value="Genomic_DNA"/>
</dbReference>
<dbReference type="CDD" id="cd03031">
    <property type="entry name" value="GRX_GRX_like"/>
    <property type="match status" value="1"/>
</dbReference>
<evidence type="ECO:0000259" key="1">
    <source>
        <dbReference type="Pfam" id="PF00462"/>
    </source>
</evidence>
<reference evidence="2" key="1">
    <citation type="submission" date="2021-03" db="EMBL/GenBank/DDBJ databases">
        <authorList>
            <person name="Li Z."/>
            <person name="Yang C."/>
        </authorList>
    </citation>
    <scope>NUCLEOTIDE SEQUENCE</scope>
    <source>
        <strain evidence="2">Dzin_1.0</strain>
        <tissue evidence="2">Leaf</tissue>
    </source>
</reference>
<name>A0A9D5D1V2_9LILI</name>
<comment type="caution">
    <text evidence="2">The sequence shown here is derived from an EMBL/GenBank/DDBJ whole genome shotgun (WGS) entry which is preliminary data.</text>
</comment>
<dbReference type="OrthoDB" id="423313at2759"/>
<organism evidence="2 3">
    <name type="scientific">Dioscorea zingiberensis</name>
    <dbReference type="NCBI Taxonomy" id="325984"/>
    <lineage>
        <taxon>Eukaryota</taxon>
        <taxon>Viridiplantae</taxon>
        <taxon>Streptophyta</taxon>
        <taxon>Embryophyta</taxon>
        <taxon>Tracheophyta</taxon>
        <taxon>Spermatophyta</taxon>
        <taxon>Magnoliopsida</taxon>
        <taxon>Liliopsida</taxon>
        <taxon>Dioscoreales</taxon>
        <taxon>Dioscoreaceae</taxon>
        <taxon>Dioscorea</taxon>
    </lineage>
</organism>
<dbReference type="AlphaFoldDB" id="A0A9D5D1V2"/>
<proteinExistence type="predicted"/>
<dbReference type="PROSITE" id="PS51354">
    <property type="entry name" value="GLUTAREDOXIN_2"/>
    <property type="match status" value="1"/>
</dbReference>
<dbReference type="PANTHER" id="PTHR45669">
    <property type="entry name" value="GLUTAREDOXIN DOMAIN-CONTAINING CYSTEINE-RICH PROTEIN CG12206-RELATED"/>
    <property type="match status" value="1"/>
</dbReference>
<dbReference type="Proteomes" id="UP001085076">
    <property type="component" value="Miscellaneous, Linkage group lg01"/>
</dbReference>
<protein>
    <recommendedName>
        <fullName evidence="1">Glutaredoxin domain-containing protein</fullName>
    </recommendedName>
</protein>
<gene>
    <name evidence="2" type="ORF">J5N97_002241</name>
</gene>
<accession>A0A9D5D1V2</accession>
<dbReference type="Pfam" id="PF00462">
    <property type="entry name" value="Glutaredoxin"/>
    <property type="match status" value="1"/>
</dbReference>
<sequence length="203" mass="22255">MCPPSVRTCLTCRPSSFSFKDVQALLRDDDHPVLHRACASSPALRSWHSLPKPSPIVLYFTSLRIIRKTFDDCSTVRSLLRALRVAVDERDLSMDSSYLSELTSLLGCRPPPSLPLLFIAGRFVGGADEIVELHEKGQLRRLLDGAPPTSIDACGRCGGAKFVLCGECSGSHKQYSENGGFRRCAACNENGLVRCFDCCFPTV</sequence>
<dbReference type="InterPro" id="IPR002109">
    <property type="entry name" value="Glutaredoxin"/>
</dbReference>
<dbReference type="SUPFAM" id="SSF52833">
    <property type="entry name" value="Thioredoxin-like"/>
    <property type="match status" value="1"/>
</dbReference>
<feature type="domain" description="Glutaredoxin" evidence="1">
    <location>
        <begin position="57"/>
        <end position="124"/>
    </location>
</feature>
<evidence type="ECO:0000313" key="3">
    <source>
        <dbReference type="Proteomes" id="UP001085076"/>
    </source>
</evidence>
<reference evidence="2" key="2">
    <citation type="journal article" date="2022" name="Hortic Res">
        <title>The genome of Dioscorea zingiberensis sheds light on the biosynthesis, origin and evolution of the medicinally important diosgenin saponins.</title>
        <authorList>
            <person name="Li Y."/>
            <person name="Tan C."/>
            <person name="Li Z."/>
            <person name="Guo J."/>
            <person name="Li S."/>
            <person name="Chen X."/>
            <person name="Wang C."/>
            <person name="Dai X."/>
            <person name="Yang H."/>
            <person name="Song W."/>
            <person name="Hou L."/>
            <person name="Xu J."/>
            <person name="Tong Z."/>
            <person name="Xu A."/>
            <person name="Yuan X."/>
            <person name="Wang W."/>
            <person name="Yang Q."/>
            <person name="Chen L."/>
            <person name="Sun Z."/>
            <person name="Wang K."/>
            <person name="Pan B."/>
            <person name="Chen J."/>
            <person name="Bao Y."/>
            <person name="Liu F."/>
            <person name="Qi X."/>
            <person name="Gang D.R."/>
            <person name="Wen J."/>
            <person name="Li J."/>
        </authorList>
    </citation>
    <scope>NUCLEOTIDE SEQUENCE</scope>
    <source>
        <strain evidence="2">Dzin_1.0</strain>
    </source>
</reference>
<dbReference type="InterPro" id="IPR036249">
    <property type="entry name" value="Thioredoxin-like_sf"/>
</dbReference>
<dbReference type="Gene3D" id="3.40.30.10">
    <property type="entry name" value="Glutaredoxin"/>
    <property type="match status" value="1"/>
</dbReference>